<protein>
    <submittedName>
        <fullName evidence="3">Uncharacterized protein</fullName>
    </submittedName>
</protein>
<feature type="compositionally biased region" description="Low complexity" evidence="2">
    <location>
        <begin position="1"/>
        <end position="17"/>
    </location>
</feature>
<evidence type="ECO:0000256" key="1">
    <source>
        <dbReference type="SAM" id="Coils"/>
    </source>
</evidence>
<evidence type="ECO:0000256" key="2">
    <source>
        <dbReference type="SAM" id="MobiDB-lite"/>
    </source>
</evidence>
<keyword evidence="4" id="KW-1185">Reference proteome</keyword>
<feature type="compositionally biased region" description="Acidic residues" evidence="2">
    <location>
        <begin position="19"/>
        <end position="31"/>
    </location>
</feature>
<dbReference type="Proteomes" id="UP001148786">
    <property type="component" value="Unassembled WGS sequence"/>
</dbReference>
<evidence type="ECO:0000313" key="3">
    <source>
        <dbReference type="EMBL" id="KAJ3493959.1"/>
    </source>
</evidence>
<feature type="region of interest" description="Disordered" evidence="2">
    <location>
        <begin position="1"/>
        <end position="31"/>
    </location>
</feature>
<sequence length="217" mass="24935">MYTNFAAARPTHPAALASNEEDPTALDSDEEVGTSCPEEIEMSYVALTAQNETYGDYDHKMSQWKRVFKDQDQRYCEMFPNETTQVEQDDNTNIKSEHSELEELASIAEESLRFDFYGLEPPFLYNGNENHESQVPRYHFEAEILSSDDDTLNVFTLPAPSRSPMVVREVTEPPAMRPEYALQKARALKEQIAALEQIRNSLELQMQEFMDIYNSSL</sequence>
<organism evidence="3 4">
    <name type="scientific">Agrocybe chaxingu</name>
    <dbReference type="NCBI Taxonomy" id="84603"/>
    <lineage>
        <taxon>Eukaryota</taxon>
        <taxon>Fungi</taxon>
        <taxon>Dikarya</taxon>
        <taxon>Basidiomycota</taxon>
        <taxon>Agaricomycotina</taxon>
        <taxon>Agaricomycetes</taxon>
        <taxon>Agaricomycetidae</taxon>
        <taxon>Agaricales</taxon>
        <taxon>Agaricineae</taxon>
        <taxon>Strophariaceae</taxon>
        <taxon>Agrocybe</taxon>
    </lineage>
</organism>
<feature type="coiled-coil region" evidence="1">
    <location>
        <begin position="185"/>
        <end position="212"/>
    </location>
</feature>
<keyword evidence="1" id="KW-0175">Coiled coil</keyword>
<name>A0A9W8JPQ6_9AGAR</name>
<comment type="caution">
    <text evidence="3">The sequence shown here is derived from an EMBL/GenBank/DDBJ whole genome shotgun (WGS) entry which is preliminary data.</text>
</comment>
<dbReference type="AlphaFoldDB" id="A0A9W8JPQ6"/>
<evidence type="ECO:0000313" key="4">
    <source>
        <dbReference type="Proteomes" id="UP001148786"/>
    </source>
</evidence>
<accession>A0A9W8JPQ6</accession>
<gene>
    <name evidence="3" type="ORF">NLJ89_g10907</name>
</gene>
<proteinExistence type="predicted"/>
<dbReference type="EMBL" id="JANKHO010002196">
    <property type="protein sequence ID" value="KAJ3493959.1"/>
    <property type="molecule type" value="Genomic_DNA"/>
</dbReference>
<reference evidence="3" key="1">
    <citation type="submission" date="2022-07" db="EMBL/GenBank/DDBJ databases">
        <title>Genome Sequence of Agrocybe chaxingu.</title>
        <authorList>
            <person name="Buettner E."/>
        </authorList>
    </citation>
    <scope>NUCLEOTIDE SEQUENCE</scope>
    <source>
        <strain evidence="3">MP-N11</strain>
    </source>
</reference>